<dbReference type="Gene3D" id="3.20.20.80">
    <property type="entry name" value="Glycosidases"/>
    <property type="match status" value="1"/>
</dbReference>
<proteinExistence type="inferred from homology"/>
<dbReference type="InterPro" id="IPR006047">
    <property type="entry name" value="GH13_cat_dom"/>
</dbReference>
<organism evidence="14 15">
    <name type="scientific">Pseudoxanthobacter soli DSM 19599</name>
    <dbReference type="NCBI Taxonomy" id="1123029"/>
    <lineage>
        <taxon>Bacteria</taxon>
        <taxon>Pseudomonadati</taxon>
        <taxon>Pseudomonadota</taxon>
        <taxon>Alphaproteobacteria</taxon>
        <taxon>Hyphomicrobiales</taxon>
        <taxon>Segnochrobactraceae</taxon>
        <taxon>Pseudoxanthobacter</taxon>
    </lineage>
</organism>
<evidence type="ECO:0000313" key="15">
    <source>
        <dbReference type="Proteomes" id="UP000186406"/>
    </source>
</evidence>
<dbReference type="CDD" id="cd02853">
    <property type="entry name" value="E_set_MTHase_like_N"/>
    <property type="match status" value="1"/>
</dbReference>
<dbReference type="GO" id="GO:0033942">
    <property type="term" value="F:4-alpha-D-(1-&gt;4)-alpha-D-glucanotrehalose trehalohydrolase activity"/>
    <property type="evidence" value="ECO:0007669"/>
    <property type="project" value="UniProtKB-EC"/>
</dbReference>
<gene>
    <name evidence="14" type="ORF">SAMN02745172_03048</name>
</gene>
<dbReference type="InterPro" id="IPR022567">
    <property type="entry name" value="DUF3459"/>
</dbReference>
<evidence type="ECO:0000256" key="6">
    <source>
        <dbReference type="ARBA" id="ARBA00022490"/>
    </source>
</evidence>
<dbReference type="SUPFAM" id="SSF51445">
    <property type="entry name" value="(Trans)glycosidases"/>
    <property type="match status" value="1"/>
</dbReference>
<evidence type="ECO:0000256" key="10">
    <source>
        <dbReference type="ARBA" id="ARBA00034013"/>
    </source>
</evidence>
<dbReference type="CDD" id="cd11325">
    <property type="entry name" value="AmyAc_GTHase"/>
    <property type="match status" value="1"/>
</dbReference>
<name>A0A1M7ZNK0_9HYPH</name>
<evidence type="ECO:0000256" key="8">
    <source>
        <dbReference type="ARBA" id="ARBA00023277"/>
    </source>
</evidence>
<keyword evidence="6" id="KW-0963">Cytoplasm</keyword>
<evidence type="ECO:0000259" key="13">
    <source>
        <dbReference type="SMART" id="SM00642"/>
    </source>
</evidence>
<keyword evidence="7 14" id="KW-0378">Hydrolase</keyword>
<dbReference type="PANTHER" id="PTHR43651">
    <property type="entry name" value="1,4-ALPHA-GLUCAN-BRANCHING ENZYME"/>
    <property type="match status" value="1"/>
</dbReference>
<dbReference type="InterPro" id="IPR037439">
    <property type="entry name" value="Branching_enzy"/>
</dbReference>
<dbReference type="InterPro" id="IPR017853">
    <property type="entry name" value="GH"/>
</dbReference>
<accession>A0A1M7ZNK0</accession>
<dbReference type="InterPro" id="IPR044901">
    <property type="entry name" value="Trehalose_TreZ_E-set_sf"/>
</dbReference>
<evidence type="ECO:0000256" key="12">
    <source>
        <dbReference type="SAM" id="MobiDB-lite"/>
    </source>
</evidence>
<dbReference type="AlphaFoldDB" id="A0A1M7ZNK0"/>
<comment type="subcellular location">
    <subcellularLocation>
        <location evidence="1">Cytoplasm</location>
    </subcellularLocation>
</comment>
<evidence type="ECO:0000256" key="9">
    <source>
        <dbReference type="ARBA" id="ARBA00023295"/>
    </source>
</evidence>
<comment type="similarity">
    <text evidence="3">Belongs to the glycosyl hydrolase 13 family.</text>
</comment>
<dbReference type="PIRSF" id="PIRSF000463">
    <property type="entry name" value="GlgB"/>
    <property type="match status" value="1"/>
</dbReference>
<dbReference type="RefSeq" id="WP_073630198.1">
    <property type="nucleotide sequence ID" value="NZ_FRXO01000006.1"/>
</dbReference>
<feature type="region of interest" description="Disordered" evidence="12">
    <location>
        <begin position="36"/>
        <end position="55"/>
    </location>
</feature>
<dbReference type="UniPathway" id="UPA00299"/>
<dbReference type="SUPFAM" id="SSF81296">
    <property type="entry name" value="E set domains"/>
    <property type="match status" value="1"/>
</dbReference>
<evidence type="ECO:0000256" key="1">
    <source>
        <dbReference type="ARBA" id="ARBA00004496"/>
    </source>
</evidence>
<dbReference type="InterPro" id="IPR014756">
    <property type="entry name" value="Ig_E-set"/>
</dbReference>
<protein>
    <recommendedName>
        <fullName evidence="5 11">Malto-oligosyltrehalose trehalohydrolase</fullName>
        <ecNumber evidence="4 11">3.2.1.141</ecNumber>
    </recommendedName>
</protein>
<dbReference type="EMBL" id="FRXO01000006">
    <property type="protein sequence ID" value="SHO66389.1"/>
    <property type="molecule type" value="Genomic_DNA"/>
</dbReference>
<keyword evidence="15" id="KW-1185">Reference proteome</keyword>
<evidence type="ECO:0000313" key="14">
    <source>
        <dbReference type="EMBL" id="SHO66389.1"/>
    </source>
</evidence>
<dbReference type="InterPro" id="IPR013783">
    <property type="entry name" value="Ig-like_fold"/>
</dbReference>
<feature type="region of interest" description="Disordered" evidence="12">
    <location>
        <begin position="531"/>
        <end position="552"/>
    </location>
</feature>
<evidence type="ECO:0000256" key="5">
    <source>
        <dbReference type="ARBA" id="ARBA00015938"/>
    </source>
</evidence>
<dbReference type="Gene3D" id="2.60.40.10">
    <property type="entry name" value="Immunoglobulins"/>
    <property type="match status" value="1"/>
</dbReference>
<feature type="domain" description="Glycosyl hydrolase family 13 catalytic" evidence="13">
    <location>
        <begin position="141"/>
        <end position="507"/>
    </location>
</feature>
<dbReference type="PANTHER" id="PTHR43651:SF11">
    <property type="entry name" value="MALTO-OLIGOSYLTREHALOSE TREHALOHYDROLASE"/>
    <property type="match status" value="1"/>
</dbReference>
<evidence type="ECO:0000256" key="2">
    <source>
        <dbReference type="ARBA" id="ARBA00005199"/>
    </source>
</evidence>
<evidence type="ECO:0000256" key="7">
    <source>
        <dbReference type="ARBA" id="ARBA00022801"/>
    </source>
</evidence>
<dbReference type="GO" id="GO:0005978">
    <property type="term" value="P:glycogen biosynthetic process"/>
    <property type="evidence" value="ECO:0007669"/>
    <property type="project" value="InterPro"/>
</dbReference>
<dbReference type="InterPro" id="IPR012768">
    <property type="entry name" value="Trehalose_TreZ"/>
</dbReference>
<dbReference type="EC" id="3.2.1.141" evidence="4 11"/>
<dbReference type="STRING" id="1123029.SAMN02745172_03048"/>
<comment type="pathway">
    <text evidence="2">Glycan biosynthesis; trehalose biosynthesis.</text>
</comment>
<dbReference type="SMART" id="SM00642">
    <property type="entry name" value="Aamy"/>
    <property type="match status" value="1"/>
</dbReference>
<evidence type="ECO:0000256" key="11">
    <source>
        <dbReference type="NCBIfam" id="TIGR02402"/>
    </source>
</evidence>
<dbReference type="Pfam" id="PF11941">
    <property type="entry name" value="DUF3459"/>
    <property type="match status" value="1"/>
</dbReference>
<dbReference type="NCBIfam" id="TIGR02402">
    <property type="entry name" value="trehalose_TreZ"/>
    <property type="match status" value="1"/>
</dbReference>
<dbReference type="Pfam" id="PF00128">
    <property type="entry name" value="Alpha-amylase"/>
    <property type="match status" value="1"/>
</dbReference>
<evidence type="ECO:0000256" key="3">
    <source>
        <dbReference type="ARBA" id="ARBA00008061"/>
    </source>
</evidence>
<comment type="catalytic activity">
    <reaction evidence="10">
        <text>hydrolysis of (1-&gt;4)-alpha-D-glucosidic linkage in 4-alpha-D-[(1-&gt;4)-alpha-D-glucanosyl]n trehalose to yield trehalose and (1-&gt;4)-alpha-D-glucan.</text>
        <dbReference type="EC" id="3.2.1.141"/>
    </reaction>
</comment>
<sequence length="683" mass="74597">MSGIARRLPVGAETVEGGVSFRVWAPGRRHVEVVLEEAEEDQQTPPSGPSAATPDVAAVRRERSGGAGFPLEAEADGYFSAVVPAAAGARYRFRLDGAADLLPDPASRHQPDGPHGASVVVDPGTFRWTDADWRGIGIAGQIIYEMHVGTFTPEGTWAAAAGKLPLLKEIGITVIEMMPVNEFPGRFGWGYDGVNLFAPTRLYGTPEDLRAFIDAAHREGIAVILDVVYNHFGPDGNYLGHYTQHYFTDRYDNEWGAAINFDGPGSEGTRDFFLANVTMWIEEYHFDGLRLDATQSLHDRSPEHIVAAIARTARKAAGSRAVIVIGENEPQDARLVRPPEAGGYGLDALWNDDLHHSAMVTLTGRAEAYYQDYDGSPQEFISAAKHGFLFQGQVYSQQEKRRGTHALDIPPPAFVTFVQNHDQVANSAWGHRFHRIASPARARAVTALLLLLPGTPMLFQGQEFWASAPFLYFADHEPELAAMVEKGRGEFMRQFPSLAALDHIPFRSNRSERQGYVQAFEYGAISCRSDDSIRSESAPEGSPLTARPHEPSSFEASKLDWSEFDRNAAVVALHRDLIALRRTDPAFSAQTAGGLDGAVLGPEAFVLRFFGPDGDDRLVIVNLGTDIRRPSFPVPLMAPPAGRRWSLIWSSEDLGYGGGGTPPVETETGWHLPGHATVVLAGR</sequence>
<keyword evidence="8" id="KW-0119">Carbohydrate metabolism</keyword>
<reference evidence="14 15" key="1">
    <citation type="submission" date="2016-12" db="EMBL/GenBank/DDBJ databases">
        <authorList>
            <person name="Song W.-J."/>
            <person name="Kurnit D.M."/>
        </authorList>
    </citation>
    <scope>NUCLEOTIDE SEQUENCE [LARGE SCALE GENOMIC DNA]</scope>
    <source>
        <strain evidence="14 15">DSM 19599</strain>
    </source>
</reference>
<dbReference type="GO" id="GO:0005737">
    <property type="term" value="C:cytoplasm"/>
    <property type="evidence" value="ECO:0007669"/>
    <property type="project" value="UniProtKB-SubCell"/>
</dbReference>
<dbReference type="GO" id="GO:0005992">
    <property type="term" value="P:trehalose biosynthetic process"/>
    <property type="evidence" value="ECO:0007669"/>
    <property type="project" value="UniProtKB-UniRule"/>
</dbReference>
<evidence type="ECO:0000256" key="4">
    <source>
        <dbReference type="ARBA" id="ARBA00012268"/>
    </source>
</evidence>
<keyword evidence="9" id="KW-0326">Glycosidase</keyword>
<dbReference type="GO" id="GO:0003844">
    <property type="term" value="F:1,4-alpha-glucan branching enzyme activity"/>
    <property type="evidence" value="ECO:0007669"/>
    <property type="project" value="InterPro"/>
</dbReference>
<dbReference type="OrthoDB" id="9800174at2"/>
<dbReference type="Proteomes" id="UP000186406">
    <property type="component" value="Unassembled WGS sequence"/>
</dbReference>
<dbReference type="Gene3D" id="1.10.10.760">
    <property type="entry name" value="E-set domains of sugar-utilizing enzymes"/>
    <property type="match status" value="1"/>
</dbReference>